<reference evidence="2 3" key="1">
    <citation type="submission" date="2016-06" db="EMBL/GenBank/DDBJ databases">
        <title>Draft genome sequence of Flavobacterium succinicans strain DD5b.</title>
        <authorList>
            <person name="Poehlein A."/>
            <person name="Daniel R."/>
            <person name="Simeonova D.D."/>
        </authorList>
    </citation>
    <scope>NUCLEOTIDE SEQUENCE [LARGE SCALE GENOMIC DNA]</scope>
    <source>
        <strain evidence="2 3">DD5b</strain>
    </source>
</reference>
<sequence>MKYPIATAVFLLLWSVSLNSQNQKDTKKRKSLVTTTPTKTTDLIISRRDYKDKLYGFWLGQCIANWTGLVTEMDKIGNIGEIKTGKFYTRLDWGKPDQPSIWGQGVPSDLSKNIDFVFVGPEGIWGSDDDTDIEYIYQELLYTKQKSILSGEDIREGWLRHIKKEEENYLWVSNQKAFDLMQLGMIPPATGDPKNNPEYEMIDAQLTTEIFGFFAPSRPDIALKMAKLPIQNTARYDSEWIANFYVSMYALASVADTKKSNKDSILWMAEVAKKQLPKDSYASKMYDFVKSRYLKNIPWEQTRDEVYQRYQVEQKDGYDMTSKNRYCNGCFASGINFASSLISLFYGEGNIVETIKIGTLAGWDSDNPTATWGGLLGFMLGKEGIEKAFNRKFSNQFNIHRTRMGFPNNGIDTFENMAQKGIEIIDRVVQEESKGSVDFKKNVWIIPQLNKY</sequence>
<feature type="signal peptide" evidence="1">
    <location>
        <begin position="1"/>
        <end position="20"/>
    </location>
</feature>
<dbReference type="RefSeq" id="WP_064716271.1">
    <property type="nucleotide sequence ID" value="NZ_JMTM01000065.1"/>
</dbReference>
<dbReference type="SUPFAM" id="SSF101478">
    <property type="entry name" value="ADP-ribosylglycohydrolase"/>
    <property type="match status" value="1"/>
</dbReference>
<dbReference type="Gene3D" id="1.10.4080.10">
    <property type="entry name" value="ADP-ribosylation/Crystallin J1"/>
    <property type="match status" value="1"/>
</dbReference>
<dbReference type="Proteomes" id="UP000093807">
    <property type="component" value="Unassembled WGS sequence"/>
</dbReference>
<keyword evidence="1" id="KW-0732">Signal</keyword>
<dbReference type="EMBL" id="JMTM01000065">
    <property type="protein sequence ID" value="OAZ03273.1"/>
    <property type="molecule type" value="Genomic_DNA"/>
</dbReference>
<dbReference type="InterPro" id="IPR036705">
    <property type="entry name" value="Ribosyl_crysJ1_sf"/>
</dbReference>
<name>A0A199XNG0_9FLAO</name>
<organism evidence="2 3">
    <name type="scientific">Flavobacterium succinicans</name>
    <dbReference type="NCBI Taxonomy" id="29536"/>
    <lineage>
        <taxon>Bacteria</taxon>
        <taxon>Pseudomonadati</taxon>
        <taxon>Bacteroidota</taxon>
        <taxon>Flavobacteriia</taxon>
        <taxon>Flavobacteriales</taxon>
        <taxon>Flavobacteriaceae</taxon>
        <taxon>Flavobacterium</taxon>
    </lineage>
</organism>
<evidence type="ECO:0000313" key="3">
    <source>
        <dbReference type="Proteomes" id="UP000093807"/>
    </source>
</evidence>
<evidence type="ECO:0000256" key="1">
    <source>
        <dbReference type="SAM" id="SignalP"/>
    </source>
</evidence>
<dbReference type="OrthoDB" id="9761704at2"/>
<dbReference type="AlphaFoldDB" id="A0A199XNG0"/>
<dbReference type="InterPro" id="IPR005502">
    <property type="entry name" value="Ribosyl_crysJ1"/>
</dbReference>
<proteinExistence type="predicted"/>
<gene>
    <name evidence="2" type="ORF">FLB_25190</name>
</gene>
<dbReference type="Pfam" id="PF03747">
    <property type="entry name" value="ADP_ribosyl_GH"/>
    <property type="match status" value="1"/>
</dbReference>
<accession>A0A199XNG0</accession>
<feature type="chain" id="PRO_5008286709" evidence="1">
    <location>
        <begin position="21"/>
        <end position="452"/>
    </location>
</feature>
<dbReference type="PATRIC" id="fig|29536.5.peg.2619"/>
<evidence type="ECO:0000313" key="2">
    <source>
        <dbReference type="EMBL" id="OAZ03273.1"/>
    </source>
</evidence>
<dbReference type="GO" id="GO:0016787">
    <property type="term" value="F:hydrolase activity"/>
    <property type="evidence" value="ECO:0007669"/>
    <property type="project" value="UniProtKB-KW"/>
</dbReference>
<comment type="caution">
    <text evidence="2">The sequence shown here is derived from an EMBL/GenBank/DDBJ whole genome shotgun (WGS) entry which is preliminary data.</text>
</comment>
<keyword evidence="3" id="KW-1185">Reference proteome</keyword>
<keyword evidence="2" id="KW-0378">Hydrolase</keyword>
<protein>
    <submittedName>
        <fullName evidence="2">ADP-ribosylglycohydrolase</fullName>
    </submittedName>
</protein>